<keyword evidence="2" id="KW-1133">Transmembrane helix</keyword>
<evidence type="ECO:0000256" key="2">
    <source>
        <dbReference type="SAM" id="Phobius"/>
    </source>
</evidence>
<feature type="transmembrane region" description="Helical" evidence="2">
    <location>
        <begin position="99"/>
        <end position="125"/>
    </location>
</feature>
<sequence length="225" mass="23726">MPQLVYPDGQESPAVEAVSEESPTGTDSQPGPASASATGIAWRSALNAAVLLGVPAGILCSSISTVGESLGLLWMLAAAAWAVVVYARRARPGWITMGMGARIGLVTGIVASWLTLLVNGVALWLERFAMHQGGQIDADWTTLVARLMDQVNEINKQMASQPGFSTTQAAQLTQFWSALFSSPEGRAGIMLSAFLFAACILLLFAVLGGMLGTRLLPAARRRPRV</sequence>
<protein>
    <recommendedName>
        <fullName evidence="4">DUF4199 domain-containing protein</fullName>
    </recommendedName>
</protein>
<dbReference type="AlphaFoldDB" id="E6QKW8"/>
<feature type="compositionally biased region" description="Low complexity" evidence="1">
    <location>
        <begin position="11"/>
        <end position="23"/>
    </location>
</feature>
<organism evidence="3">
    <name type="scientific">mine drainage metagenome</name>
    <dbReference type="NCBI Taxonomy" id="410659"/>
    <lineage>
        <taxon>unclassified sequences</taxon>
        <taxon>metagenomes</taxon>
        <taxon>ecological metagenomes</taxon>
    </lineage>
</organism>
<accession>E6QKW8</accession>
<evidence type="ECO:0008006" key="4">
    <source>
        <dbReference type="Google" id="ProtNLM"/>
    </source>
</evidence>
<comment type="caution">
    <text evidence="3">The sequence shown here is derived from an EMBL/GenBank/DDBJ whole genome shotgun (WGS) entry which is preliminary data.</text>
</comment>
<proteinExistence type="predicted"/>
<feature type="transmembrane region" description="Helical" evidence="2">
    <location>
        <begin position="70"/>
        <end position="87"/>
    </location>
</feature>
<gene>
    <name evidence="3" type="ORF">CARN6_1294</name>
</gene>
<feature type="transmembrane region" description="Helical" evidence="2">
    <location>
        <begin position="45"/>
        <end position="64"/>
    </location>
</feature>
<name>E6QKW8_9ZZZZ</name>
<evidence type="ECO:0000313" key="3">
    <source>
        <dbReference type="EMBL" id="CBI07888.1"/>
    </source>
</evidence>
<dbReference type="EMBL" id="CABQ01000157">
    <property type="protein sequence ID" value="CBI07888.1"/>
    <property type="molecule type" value="Genomic_DNA"/>
</dbReference>
<feature type="transmembrane region" description="Helical" evidence="2">
    <location>
        <begin position="189"/>
        <end position="212"/>
    </location>
</feature>
<keyword evidence="2" id="KW-0812">Transmembrane</keyword>
<feature type="region of interest" description="Disordered" evidence="1">
    <location>
        <begin position="1"/>
        <end position="36"/>
    </location>
</feature>
<reference evidence="3" key="1">
    <citation type="submission" date="2009-10" db="EMBL/GenBank/DDBJ databases">
        <title>Diversity of trophic interactions inside an arsenic-rich microbial ecosystem.</title>
        <authorList>
            <person name="Bertin P.N."/>
            <person name="Heinrich-Salmeron A."/>
            <person name="Pelletier E."/>
            <person name="Goulhen-Chollet F."/>
            <person name="Arsene-Ploetze F."/>
            <person name="Gallien S."/>
            <person name="Calteau A."/>
            <person name="Vallenet D."/>
            <person name="Casiot C."/>
            <person name="Chane-Woon-Ming B."/>
            <person name="Giloteaux L."/>
            <person name="Barakat M."/>
            <person name="Bonnefoy V."/>
            <person name="Bruneel O."/>
            <person name="Chandler M."/>
            <person name="Cleiss J."/>
            <person name="Duran R."/>
            <person name="Elbaz-Poulichet F."/>
            <person name="Fonknechten N."/>
            <person name="Lauga B."/>
            <person name="Mornico D."/>
            <person name="Ortet P."/>
            <person name="Schaeffer C."/>
            <person name="Siguier P."/>
            <person name="Alexander Thil Smith A."/>
            <person name="Van Dorsselaer A."/>
            <person name="Weissenbach J."/>
            <person name="Medigue C."/>
            <person name="Le Paslier D."/>
        </authorList>
    </citation>
    <scope>NUCLEOTIDE SEQUENCE</scope>
</reference>
<feature type="compositionally biased region" description="Polar residues" evidence="1">
    <location>
        <begin position="24"/>
        <end position="36"/>
    </location>
</feature>
<keyword evidence="2" id="KW-0472">Membrane</keyword>
<evidence type="ECO:0000256" key="1">
    <source>
        <dbReference type="SAM" id="MobiDB-lite"/>
    </source>
</evidence>